<dbReference type="PANTHER" id="PTHR43394:SF1">
    <property type="entry name" value="ATP-BINDING CASSETTE SUB-FAMILY B MEMBER 10, MITOCHONDRIAL"/>
    <property type="match status" value="1"/>
</dbReference>
<dbReference type="InterPro" id="IPR011527">
    <property type="entry name" value="ABC1_TM_dom"/>
</dbReference>
<dbReference type="InterPro" id="IPR039421">
    <property type="entry name" value="Type_1_exporter"/>
</dbReference>
<dbReference type="InterPro" id="IPR003593">
    <property type="entry name" value="AAA+_ATPase"/>
</dbReference>
<proteinExistence type="predicted"/>
<accession>A0A362X0E0</accession>
<dbReference type="GO" id="GO:0005886">
    <property type="term" value="C:plasma membrane"/>
    <property type="evidence" value="ECO:0007669"/>
    <property type="project" value="UniProtKB-SubCell"/>
</dbReference>
<dbReference type="GO" id="GO:0016887">
    <property type="term" value="F:ATP hydrolysis activity"/>
    <property type="evidence" value="ECO:0007669"/>
    <property type="project" value="InterPro"/>
</dbReference>
<evidence type="ECO:0000256" key="1">
    <source>
        <dbReference type="ARBA" id="ARBA00004651"/>
    </source>
</evidence>
<protein>
    <submittedName>
        <fullName evidence="12">ATP-binding cassette subfamily B protein</fullName>
    </submittedName>
</protein>
<evidence type="ECO:0000256" key="7">
    <source>
        <dbReference type="ARBA" id="ARBA00022989"/>
    </source>
</evidence>
<dbReference type="PROSITE" id="PS50893">
    <property type="entry name" value="ABC_TRANSPORTER_2"/>
    <property type="match status" value="1"/>
</dbReference>
<evidence type="ECO:0000313" key="12">
    <source>
        <dbReference type="EMBL" id="PQV46512.1"/>
    </source>
</evidence>
<evidence type="ECO:0000256" key="5">
    <source>
        <dbReference type="ARBA" id="ARBA00022741"/>
    </source>
</evidence>
<dbReference type="CDD" id="cd18541">
    <property type="entry name" value="ABC_6TM_TmrB_like"/>
    <property type="match status" value="1"/>
</dbReference>
<evidence type="ECO:0000313" key="13">
    <source>
        <dbReference type="Proteomes" id="UP000251545"/>
    </source>
</evidence>
<dbReference type="GO" id="GO:0005524">
    <property type="term" value="F:ATP binding"/>
    <property type="evidence" value="ECO:0007669"/>
    <property type="project" value="UniProtKB-KW"/>
</dbReference>
<dbReference type="PROSITE" id="PS50929">
    <property type="entry name" value="ABC_TM1F"/>
    <property type="match status" value="1"/>
</dbReference>
<feature type="transmembrane region" description="Helical" evidence="9">
    <location>
        <begin position="241"/>
        <end position="265"/>
    </location>
</feature>
<dbReference type="InterPro" id="IPR036640">
    <property type="entry name" value="ABC1_TM_sf"/>
</dbReference>
<evidence type="ECO:0000256" key="4">
    <source>
        <dbReference type="ARBA" id="ARBA00022692"/>
    </source>
</evidence>
<evidence type="ECO:0000256" key="9">
    <source>
        <dbReference type="SAM" id="Phobius"/>
    </source>
</evidence>
<dbReference type="SUPFAM" id="SSF90123">
    <property type="entry name" value="ABC transporter transmembrane region"/>
    <property type="match status" value="1"/>
</dbReference>
<dbReference type="PROSITE" id="PS00211">
    <property type="entry name" value="ABC_TRANSPORTER_1"/>
    <property type="match status" value="1"/>
</dbReference>
<feature type="transmembrane region" description="Helical" evidence="9">
    <location>
        <begin position="139"/>
        <end position="158"/>
    </location>
</feature>
<keyword evidence="4 9" id="KW-0812">Transmembrane</keyword>
<dbReference type="RefSeq" id="WP_105474397.1">
    <property type="nucleotide sequence ID" value="NZ_PVEO01000009.1"/>
</dbReference>
<evidence type="ECO:0000259" key="11">
    <source>
        <dbReference type="PROSITE" id="PS50929"/>
    </source>
</evidence>
<keyword evidence="8 9" id="KW-0472">Membrane</keyword>
<name>A0A362X0E0_9FLAO</name>
<feature type="domain" description="ABC transmembrane type-1" evidence="11">
    <location>
        <begin position="19"/>
        <end position="308"/>
    </location>
</feature>
<evidence type="ECO:0000256" key="2">
    <source>
        <dbReference type="ARBA" id="ARBA00022448"/>
    </source>
</evidence>
<feature type="domain" description="ABC transporter" evidence="10">
    <location>
        <begin position="340"/>
        <end position="575"/>
    </location>
</feature>
<comment type="caution">
    <text evidence="12">The sequence shown here is derived from an EMBL/GenBank/DDBJ whole genome shotgun (WGS) entry which is preliminary data.</text>
</comment>
<dbReference type="Proteomes" id="UP000251545">
    <property type="component" value="Unassembled WGS sequence"/>
</dbReference>
<dbReference type="PANTHER" id="PTHR43394">
    <property type="entry name" value="ATP-DEPENDENT PERMEASE MDL1, MITOCHONDRIAL"/>
    <property type="match status" value="1"/>
</dbReference>
<keyword evidence="6 12" id="KW-0067">ATP-binding</keyword>
<sequence length="586" mass="65993">MKELKHLNKYFLKYKSHLLIGIVITIVARIFLLFTPRYIRRIFEIIENKAGLEETEIRAELLEAILYIIGAAVIAGIFTFLMRQTIINVSRYIEYDLKNEVYAQYQKLSLNFYKKNRTGDLMNRISEDVGRVRMYAGPAIMYSINTVTLFVIALIYMFNQAPTLTLYTVIPLPILSVIIYKLSKEIHKRSTIVQEYLSKLSTFTQESFSGISVIKAYNIEPKTSADFDALSTTSKEKQLHLVSVQALFFPMMILLIGTSNLLVIYIGGMQYINGKIESLGTIAEFIIYVNMLTWPVATVGWVTSIVQQAEASQKRINEFLKIEPEIKNNVEGHTEITGDITFKNVSFTYDDTNIQALKNVSFEIKAGETLAILGKTGSGKSTILDLVGRLYDVDSGEILLNNIKINEHNLSDLRSNIGYVPQDAFLFSDSIKNNIKFGKEDATDDEVIAAAKNAQVHKNITKFNKGYNTVLGERGITLSGGQKQRVSIARAIIKSPKILLFDDCLSAVDTETEEKILKNLFKITKGKTTIIVSHRVSSAKNADKIIVLEDGKIVQKGSHETLIDVNGYYKELYLKQLSETGESKIN</sequence>
<dbReference type="FunFam" id="3.40.50.300:FF:000221">
    <property type="entry name" value="Multidrug ABC transporter ATP-binding protein"/>
    <property type="match status" value="1"/>
</dbReference>
<evidence type="ECO:0000256" key="3">
    <source>
        <dbReference type="ARBA" id="ARBA00022475"/>
    </source>
</evidence>
<evidence type="ECO:0000256" key="8">
    <source>
        <dbReference type="ARBA" id="ARBA00023136"/>
    </source>
</evidence>
<dbReference type="SMART" id="SM00382">
    <property type="entry name" value="AAA"/>
    <property type="match status" value="1"/>
</dbReference>
<dbReference type="SUPFAM" id="SSF52540">
    <property type="entry name" value="P-loop containing nucleoside triphosphate hydrolases"/>
    <property type="match status" value="1"/>
</dbReference>
<feature type="transmembrane region" description="Helical" evidence="9">
    <location>
        <begin position="64"/>
        <end position="82"/>
    </location>
</feature>
<keyword evidence="2" id="KW-0813">Transport</keyword>
<dbReference type="EMBL" id="PVEO01000009">
    <property type="protein sequence ID" value="PQV46512.1"/>
    <property type="molecule type" value="Genomic_DNA"/>
</dbReference>
<evidence type="ECO:0000259" key="10">
    <source>
        <dbReference type="PROSITE" id="PS50893"/>
    </source>
</evidence>
<dbReference type="GO" id="GO:0015421">
    <property type="term" value="F:ABC-type oligopeptide transporter activity"/>
    <property type="evidence" value="ECO:0007669"/>
    <property type="project" value="TreeGrafter"/>
</dbReference>
<organism evidence="12 13">
    <name type="scientific">Jejuia pallidilutea</name>
    <dbReference type="NCBI Taxonomy" id="504487"/>
    <lineage>
        <taxon>Bacteria</taxon>
        <taxon>Pseudomonadati</taxon>
        <taxon>Bacteroidota</taxon>
        <taxon>Flavobacteriia</taxon>
        <taxon>Flavobacteriales</taxon>
        <taxon>Flavobacteriaceae</taxon>
        <taxon>Jejuia</taxon>
    </lineage>
</organism>
<keyword evidence="3" id="KW-1003">Cell membrane</keyword>
<keyword evidence="5" id="KW-0547">Nucleotide-binding</keyword>
<dbReference type="Pfam" id="PF00664">
    <property type="entry name" value="ABC_membrane"/>
    <property type="match status" value="1"/>
</dbReference>
<dbReference type="Gene3D" id="1.20.1560.10">
    <property type="entry name" value="ABC transporter type 1, transmembrane domain"/>
    <property type="match status" value="1"/>
</dbReference>
<dbReference type="InterPro" id="IPR027417">
    <property type="entry name" value="P-loop_NTPase"/>
</dbReference>
<feature type="transmembrane region" description="Helical" evidence="9">
    <location>
        <begin position="12"/>
        <end position="34"/>
    </location>
</feature>
<dbReference type="InterPro" id="IPR003439">
    <property type="entry name" value="ABC_transporter-like_ATP-bd"/>
</dbReference>
<dbReference type="InterPro" id="IPR017871">
    <property type="entry name" value="ABC_transporter-like_CS"/>
</dbReference>
<dbReference type="AlphaFoldDB" id="A0A362X0E0"/>
<keyword evidence="7 9" id="KW-1133">Transmembrane helix</keyword>
<feature type="transmembrane region" description="Helical" evidence="9">
    <location>
        <begin position="164"/>
        <end position="182"/>
    </location>
</feature>
<gene>
    <name evidence="12" type="ORF">CLV33_1099</name>
</gene>
<evidence type="ECO:0000256" key="6">
    <source>
        <dbReference type="ARBA" id="ARBA00022840"/>
    </source>
</evidence>
<reference evidence="12 13" key="1">
    <citation type="submission" date="2018-02" db="EMBL/GenBank/DDBJ databases">
        <title>Genomic Encyclopedia of Archaeal and Bacterial Type Strains, Phase II (KMG-II): from individual species to whole genera.</title>
        <authorList>
            <person name="Goeker M."/>
        </authorList>
    </citation>
    <scope>NUCLEOTIDE SEQUENCE [LARGE SCALE GENOMIC DNA]</scope>
    <source>
        <strain evidence="12 13">DSM 21165</strain>
    </source>
</reference>
<feature type="transmembrane region" description="Helical" evidence="9">
    <location>
        <begin position="285"/>
        <end position="306"/>
    </location>
</feature>
<comment type="subcellular location">
    <subcellularLocation>
        <location evidence="1">Cell membrane</location>
        <topology evidence="1">Multi-pass membrane protein</topology>
    </subcellularLocation>
</comment>
<dbReference type="Gene3D" id="3.40.50.300">
    <property type="entry name" value="P-loop containing nucleotide triphosphate hydrolases"/>
    <property type="match status" value="1"/>
</dbReference>
<dbReference type="Pfam" id="PF00005">
    <property type="entry name" value="ABC_tran"/>
    <property type="match status" value="1"/>
</dbReference>